<sequence>MEKSSAKVLEQVITTVCHVNKYCYDLMCEISFVCVEHYDSICFIVFPYAFGSDACSTVATLPVLTELAGSLYSGHEVLQADVQYRNTGFLELEYCYCYPGNKAIRTRKEMLQLLPDGDSVLKNNPIIRYIVSSSNFAANESLTFR</sequence>
<gene>
    <name evidence="1" type="ORF">HAX54_048923</name>
</gene>
<keyword evidence="2" id="KW-1185">Reference proteome</keyword>
<reference evidence="1 2" key="1">
    <citation type="journal article" date="2021" name="BMC Genomics">
        <title>Datura genome reveals duplications of psychoactive alkaloid biosynthetic genes and high mutation rate following tissue culture.</title>
        <authorList>
            <person name="Rajewski A."/>
            <person name="Carter-House D."/>
            <person name="Stajich J."/>
            <person name="Litt A."/>
        </authorList>
    </citation>
    <scope>NUCLEOTIDE SEQUENCE [LARGE SCALE GENOMIC DNA]</scope>
    <source>
        <strain evidence="1">AR-01</strain>
    </source>
</reference>
<organism evidence="1 2">
    <name type="scientific">Datura stramonium</name>
    <name type="common">Jimsonweed</name>
    <name type="synonym">Common thornapple</name>
    <dbReference type="NCBI Taxonomy" id="4076"/>
    <lineage>
        <taxon>Eukaryota</taxon>
        <taxon>Viridiplantae</taxon>
        <taxon>Streptophyta</taxon>
        <taxon>Embryophyta</taxon>
        <taxon>Tracheophyta</taxon>
        <taxon>Spermatophyta</taxon>
        <taxon>Magnoliopsida</taxon>
        <taxon>eudicotyledons</taxon>
        <taxon>Gunneridae</taxon>
        <taxon>Pentapetalae</taxon>
        <taxon>asterids</taxon>
        <taxon>lamiids</taxon>
        <taxon>Solanales</taxon>
        <taxon>Solanaceae</taxon>
        <taxon>Solanoideae</taxon>
        <taxon>Datureae</taxon>
        <taxon>Datura</taxon>
    </lineage>
</organism>
<dbReference type="Proteomes" id="UP000823775">
    <property type="component" value="Unassembled WGS sequence"/>
</dbReference>
<name>A0ABS8WMR7_DATST</name>
<evidence type="ECO:0000313" key="2">
    <source>
        <dbReference type="Proteomes" id="UP000823775"/>
    </source>
</evidence>
<accession>A0ABS8WMR7</accession>
<comment type="caution">
    <text evidence="1">The sequence shown here is derived from an EMBL/GenBank/DDBJ whole genome shotgun (WGS) entry which is preliminary data.</text>
</comment>
<evidence type="ECO:0000313" key="1">
    <source>
        <dbReference type="EMBL" id="MCE3051112.1"/>
    </source>
</evidence>
<protein>
    <submittedName>
        <fullName evidence="1">Uncharacterized protein</fullName>
    </submittedName>
</protein>
<dbReference type="EMBL" id="JACEIK010008177">
    <property type="protein sequence ID" value="MCE3051112.1"/>
    <property type="molecule type" value="Genomic_DNA"/>
</dbReference>
<proteinExistence type="predicted"/>